<dbReference type="RefSeq" id="WP_183344884.1">
    <property type="nucleotide sequence ID" value="NZ_BLXY01000001.1"/>
</dbReference>
<dbReference type="EMBL" id="CP096574">
    <property type="protein sequence ID" value="UPU35767.1"/>
    <property type="molecule type" value="Genomic_DNA"/>
</dbReference>
<name>A0A6V8MRB3_9BACT</name>
<gene>
    <name evidence="1" type="ORF">GMPD_05740</name>
    <name evidence="2" type="ORF">M1B72_20355</name>
</gene>
<dbReference type="GO" id="GO:0017148">
    <property type="term" value="P:negative regulation of translation"/>
    <property type="evidence" value="ECO:0007669"/>
    <property type="project" value="InterPro"/>
</dbReference>
<keyword evidence="4" id="KW-1185">Reference proteome</keyword>
<evidence type="ECO:0000313" key="4">
    <source>
        <dbReference type="Proteomes" id="UP000831485"/>
    </source>
</evidence>
<dbReference type="CDD" id="cd12869">
    <property type="entry name" value="MqsR"/>
    <property type="match status" value="1"/>
</dbReference>
<organism evidence="1 3">
    <name type="scientific">Geomonas paludis</name>
    <dbReference type="NCBI Taxonomy" id="2740185"/>
    <lineage>
        <taxon>Bacteria</taxon>
        <taxon>Pseudomonadati</taxon>
        <taxon>Thermodesulfobacteriota</taxon>
        <taxon>Desulfuromonadia</taxon>
        <taxon>Geobacterales</taxon>
        <taxon>Geobacteraceae</taxon>
        <taxon>Geomonas</taxon>
    </lineage>
</organism>
<dbReference type="Gene3D" id="3.30.2310.40">
    <property type="match status" value="1"/>
</dbReference>
<reference evidence="1" key="2">
    <citation type="journal article" date="2021" name="Int. J. Syst. Evol. Microbiol.">
        <title>Geomonas silvestris sp. nov., Geomonas paludis sp. nov. and Geomonas limicola sp. nov., isolated from terrestrial environments, and emended description of the genus Geomonas.</title>
        <authorList>
            <person name="Itoh H."/>
            <person name="Xu Z."/>
            <person name="Masuda Y."/>
            <person name="Ushijima N."/>
            <person name="Hayakawa C."/>
            <person name="Shiratori Y."/>
            <person name="Senoo K."/>
        </authorList>
    </citation>
    <scope>NUCLEOTIDE SEQUENCE</scope>
    <source>
        <strain evidence="1">Red736</strain>
    </source>
</reference>
<dbReference type="GO" id="GO:0009372">
    <property type="term" value="P:quorum sensing"/>
    <property type="evidence" value="ECO:0007669"/>
    <property type="project" value="InterPro"/>
</dbReference>
<dbReference type="Pfam" id="PF15723">
    <property type="entry name" value="MqsR_toxin"/>
    <property type="match status" value="1"/>
</dbReference>
<evidence type="ECO:0000313" key="2">
    <source>
        <dbReference type="EMBL" id="UPU35767.1"/>
    </source>
</evidence>
<sequence>MEKRTPHYPLSLIQAMVGDPQSRPFTVTALRGGLALGLAEAEMRQVVCTLRRQNFYKSMTTFADPRQWQDVYHCTTDTGVVVYIKVTWSEEGPPVIQFKKK</sequence>
<dbReference type="Proteomes" id="UP000831485">
    <property type="component" value="Chromosome"/>
</dbReference>
<evidence type="ECO:0000313" key="1">
    <source>
        <dbReference type="EMBL" id="GFO62655.1"/>
    </source>
</evidence>
<evidence type="ECO:0000313" key="3">
    <source>
        <dbReference type="Proteomes" id="UP000568888"/>
    </source>
</evidence>
<dbReference type="GO" id="GO:0044010">
    <property type="term" value="P:single-species biofilm formation"/>
    <property type="evidence" value="ECO:0007669"/>
    <property type="project" value="InterPro"/>
</dbReference>
<dbReference type="AlphaFoldDB" id="A0A6V8MRB3"/>
<reference evidence="2" key="3">
    <citation type="submission" date="2022-04" db="EMBL/GenBank/DDBJ databases">
        <authorList>
            <person name="Liu G."/>
        </authorList>
    </citation>
    <scope>NUCLEOTIDE SEQUENCE</scope>
    <source>
        <strain evidence="2">RG22</strain>
    </source>
</reference>
<dbReference type="EMBL" id="BLXY01000001">
    <property type="protein sequence ID" value="GFO62655.1"/>
    <property type="molecule type" value="Genomic_DNA"/>
</dbReference>
<dbReference type="InterPro" id="IPR031451">
    <property type="entry name" value="MqsR_toxin"/>
</dbReference>
<dbReference type="Proteomes" id="UP000568888">
    <property type="component" value="Unassembled WGS sequence"/>
</dbReference>
<dbReference type="InterPro" id="IPR038493">
    <property type="entry name" value="MqsR_sf"/>
</dbReference>
<protein>
    <submittedName>
        <fullName evidence="2">Type II toxin-antitoxin system MqsR family toxin</fullName>
    </submittedName>
</protein>
<accession>A0A6V8MRB3</accession>
<reference evidence="3" key="1">
    <citation type="submission" date="2020-06" db="EMBL/GenBank/DDBJ databases">
        <title>Draft genomic sequecing of Geomonas sp. Red736.</title>
        <authorList>
            <person name="Itoh H."/>
            <person name="Xu Z.X."/>
            <person name="Ushijima N."/>
            <person name="Masuda Y."/>
            <person name="Shiratori Y."/>
            <person name="Senoo K."/>
        </authorList>
    </citation>
    <scope>NUCLEOTIDE SEQUENCE [LARGE SCALE GENOMIC DNA]</scope>
    <source>
        <strain evidence="3">Red736</strain>
    </source>
</reference>
<proteinExistence type="predicted"/>